<evidence type="ECO:0000256" key="7">
    <source>
        <dbReference type="SAM" id="Phobius"/>
    </source>
</evidence>
<keyword evidence="3 9" id="KW-0808">Transferase</keyword>
<evidence type="ECO:0000313" key="9">
    <source>
        <dbReference type="EMBL" id="HIR05223.1"/>
    </source>
</evidence>
<evidence type="ECO:0000256" key="6">
    <source>
        <dbReference type="ARBA" id="ARBA00023136"/>
    </source>
</evidence>
<dbReference type="GO" id="GO:0089702">
    <property type="term" value="F:undecaprenyl-phosphate glucose phosphotransferase activity"/>
    <property type="evidence" value="ECO:0007669"/>
    <property type="project" value="UniProtKB-EC"/>
</dbReference>
<dbReference type="PANTHER" id="PTHR30576">
    <property type="entry name" value="COLANIC BIOSYNTHESIS UDP-GLUCOSE LIPID CARRIER TRANSFERASE"/>
    <property type="match status" value="1"/>
</dbReference>
<sequence>MIKDNQTSLNRFHVVLDALVTAGSYLLAWYLVIGNGRSRMMGRNTLEPEFYFAALILIVPVYLFLYSFFNLYTPKRVLGRRNEFGKILKANTIGVLVFGLVLYLGSKEPHLYNFSRRLVVYFYIINVLLITAERNTIRIVLRSARSRGYNLKHILLVGYSGAAEGFVDRVKQNPEWGYQIRGILDDKKERGSEYNGIKIIGTIDDLDYILEQNTLDEIAITLSLGDYEKLRHIVALCEKSGVHTKFIPDYGNIIPTVPYMEDLQGLPVIHIRHVPLNNMMNAAVKRAMDIFGSIVGIVLFSPIMLVVAVLIKLTSPGPVIYCQERVGLHNRPFKMYKFRSMTVQDPGKEKSCWTTRGDSRVTAIGKIIRKTSIDETPQFFNILKGDMSLVGPRPERPFFVEKFKEEIPRYMIKHQVRPGLTGWAQVNGYRGDTSIIKRIEHDLYYIENWSLGFDFKILFLTVFKGFINKNAY</sequence>
<name>A0A9D1A3R0_9FIRM</name>
<protein>
    <submittedName>
        <fullName evidence="9">Undecaprenyl-phosphate glucose phosphotransferase</fullName>
        <ecNumber evidence="9">2.7.8.31</ecNumber>
    </submittedName>
</protein>
<feature type="transmembrane region" description="Helical" evidence="7">
    <location>
        <begin position="50"/>
        <end position="69"/>
    </location>
</feature>
<dbReference type="AlphaFoldDB" id="A0A9D1A3R0"/>
<comment type="caution">
    <text evidence="9">The sequence shown here is derived from an EMBL/GenBank/DDBJ whole genome shotgun (WGS) entry which is preliminary data.</text>
</comment>
<comment type="subcellular location">
    <subcellularLocation>
        <location evidence="1">Membrane</location>
        <topology evidence="1">Multi-pass membrane protein</topology>
    </subcellularLocation>
</comment>
<dbReference type="EC" id="2.7.8.31" evidence="9"/>
<reference evidence="9" key="1">
    <citation type="submission" date="2020-10" db="EMBL/GenBank/DDBJ databases">
        <authorList>
            <person name="Gilroy R."/>
        </authorList>
    </citation>
    <scope>NUCLEOTIDE SEQUENCE</scope>
    <source>
        <strain evidence="9">CHK180-2868</strain>
    </source>
</reference>
<dbReference type="Proteomes" id="UP000824250">
    <property type="component" value="Unassembled WGS sequence"/>
</dbReference>
<dbReference type="Pfam" id="PF02397">
    <property type="entry name" value="Bac_transf"/>
    <property type="match status" value="1"/>
</dbReference>
<dbReference type="EMBL" id="DVGC01000025">
    <property type="protein sequence ID" value="HIR05223.1"/>
    <property type="molecule type" value="Genomic_DNA"/>
</dbReference>
<organism evidence="9 10">
    <name type="scientific">Candidatus Copromonas faecavium</name>
    <name type="common">nom. illeg.</name>
    <dbReference type="NCBI Taxonomy" id="2840740"/>
    <lineage>
        <taxon>Bacteria</taxon>
        <taxon>Bacillati</taxon>
        <taxon>Bacillota</taxon>
        <taxon>Clostridia</taxon>
        <taxon>Lachnospirales</taxon>
        <taxon>Lachnospiraceae</taxon>
        <taxon>Candidatus Copromonas (nom. illeg.)</taxon>
    </lineage>
</organism>
<evidence type="ECO:0000256" key="5">
    <source>
        <dbReference type="ARBA" id="ARBA00022989"/>
    </source>
</evidence>
<feature type="transmembrane region" description="Helical" evidence="7">
    <location>
        <begin position="118"/>
        <end position="137"/>
    </location>
</feature>
<dbReference type="Gene3D" id="3.40.50.720">
    <property type="entry name" value="NAD(P)-binding Rossmann-like Domain"/>
    <property type="match status" value="1"/>
</dbReference>
<dbReference type="InterPro" id="IPR003362">
    <property type="entry name" value="Bact_transf"/>
</dbReference>
<evidence type="ECO:0000256" key="1">
    <source>
        <dbReference type="ARBA" id="ARBA00004141"/>
    </source>
</evidence>
<accession>A0A9D1A3R0</accession>
<dbReference type="InterPro" id="IPR017473">
    <property type="entry name" value="Undecaprenyl-P_gluc_Ptfrase"/>
</dbReference>
<keyword evidence="6 7" id="KW-0472">Membrane</keyword>
<reference evidence="9" key="2">
    <citation type="journal article" date="2021" name="PeerJ">
        <title>Extensive microbial diversity within the chicken gut microbiome revealed by metagenomics and culture.</title>
        <authorList>
            <person name="Gilroy R."/>
            <person name="Ravi A."/>
            <person name="Getino M."/>
            <person name="Pursley I."/>
            <person name="Horton D.L."/>
            <person name="Alikhan N.F."/>
            <person name="Baker D."/>
            <person name="Gharbi K."/>
            <person name="Hall N."/>
            <person name="Watson M."/>
            <person name="Adriaenssens E.M."/>
            <person name="Foster-Nyarko E."/>
            <person name="Jarju S."/>
            <person name="Secka A."/>
            <person name="Antonio M."/>
            <person name="Oren A."/>
            <person name="Chaudhuri R.R."/>
            <person name="La Ragione R."/>
            <person name="Hildebrand F."/>
            <person name="Pallen M.J."/>
        </authorList>
    </citation>
    <scope>NUCLEOTIDE SEQUENCE</scope>
    <source>
        <strain evidence="9">CHK180-2868</strain>
    </source>
</reference>
<evidence type="ECO:0000256" key="2">
    <source>
        <dbReference type="ARBA" id="ARBA00006464"/>
    </source>
</evidence>
<proteinExistence type="inferred from homology"/>
<evidence type="ECO:0000256" key="3">
    <source>
        <dbReference type="ARBA" id="ARBA00022679"/>
    </source>
</evidence>
<evidence type="ECO:0000259" key="8">
    <source>
        <dbReference type="Pfam" id="PF02397"/>
    </source>
</evidence>
<evidence type="ECO:0000256" key="4">
    <source>
        <dbReference type="ARBA" id="ARBA00022692"/>
    </source>
</evidence>
<dbReference type="GO" id="GO:0016020">
    <property type="term" value="C:membrane"/>
    <property type="evidence" value="ECO:0007669"/>
    <property type="project" value="UniProtKB-SubCell"/>
</dbReference>
<dbReference type="InterPro" id="IPR017475">
    <property type="entry name" value="EPS_sugar_tfrase"/>
</dbReference>
<feature type="domain" description="Bacterial sugar transferase" evidence="8">
    <location>
        <begin position="285"/>
        <end position="464"/>
    </location>
</feature>
<comment type="similarity">
    <text evidence="2">Belongs to the bacterial sugar transferase family.</text>
</comment>
<feature type="transmembrane region" description="Helical" evidence="7">
    <location>
        <begin position="90"/>
        <end position="106"/>
    </location>
</feature>
<dbReference type="NCBIfam" id="TIGR03023">
    <property type="entry name" value="WcaJ_sugtrans"/>
    <property type="match status" value="1"/>
</dbReference>
<gene>
    <name evidence="9" type="ORF">IAB28_04580</name>
</gene>
<feature type="transmembrane region" description="Helical" evidence="7">
    <location>
        <begin position="290"/>
        <end position="311"/>
    </location>
</feature>
<keyword evidence="5 7" id="KW-1133">Transmembrane helix</keyword>
<feature type="transmembrane region" description="Helical" evidence="7">
    <location>
        <begin position="12"/>
        <end position="30"/>
    </location>
</feature>
<dbReference type="Pfam" id="PF13727">
    <property type="entry name" value="CoA_binding_3"/>
    <property type="match status" value="1"/>
</dbReference>
<dbReference type="NCBIfam" id="TIGR03025">
    <property type="entry name" value="EPS_sugtrans"/>
    <property type="match status" value="1"/>
</dbReference>
<dbReference type="PANTHER" id="PTHR30576:SF0">
    <property type="entry name" value="UNDECAPRENYL-PHOSPHATE N-ACETYLGALACTOSAMINYL 1-PHOSPHATE TRANSFERASE-RELATED"/>
    <property type="match status" value="1"/>
</dbReference>
<evidence type="ECO:0000313" key="10">
    <source>
        <dbReference type="Proteomes" id="UP000824250"/>
    </source>
</evidence>
<keyword evidence="4 7" id="KW-0812">Transmembrane</keyword>